<reference evidence="2" key="2">
    <citation type="submission" date="2016-06" db="EMBL/GenBank/DDBJ databases">
        <authorList>
            <person name="Huang P."/>
            <person name="Jiang X."/>
            <person name="Liu X."/>
        </authorList>
    </citation>
    <scope>NUCLEOTIDE SEQUENCE</scope>
    <source>
        <strain evidence="2">852011</strain>
    </source>
</reference>
<evidence type="ECO:0000313" key="2">
    <source>
        <dbReference type="EMBL" id="QLB65570.1"/>
    </source>
</evidence>
<accession>A0A9Q6S6N4</accession>
<sequence length="127" mass="14026">MGINEDIKRLRDCGEVRCGALPYSAPTPATVAKAFELRDDDSCYREIDESAAHSLIAEVLHRDQAYSVEIMTAAQAEQLTGTFFEQFGAQARYFTNNRCPVTNATFDVGVIVIGALRSGCLWVEDED</sequence>
<reference evidence="2 3" key="1">
    <citation type="journal article" date="2014" name="Genome Announc.">
        <title>Draft Genome Sequence of the Haloacid-Degrading Burkholderia caribensis Strain MBA4.</title>
        <authorList>
            <person name="Pan Y."/>
            <person name="Kong K.F."/>
            <person name="Tsang J.S."/>
        </authorList>
    </citation>
    <scope>NUCLEOTIDE SEQUENCE [LARGE SCALE GENOMIC DNA]</scope>
    <source>
        <strain evidence="2 3">852011</strain>
    </source>
</reference>
<proteinExistence type="predicted"/>
<evidence type="ECO:0000313" key="3">
    <source>
        <dbReference type="Proteomes" id="UP000509548"/>
    </source>
</evidence>
<dbReference type="EMBL" id="JAYLVJ010000002">
    <property type="protein sequence ID" value="MEO1752917.1"/>
    <property type="molecule type" value="Genomic_DNA"/>
</dbReference>
<keyword evidence="4" id="KW-1185">Reference proteome</keyword>
<name>A0A9Q6S6N4_9BURK</name>
<evidence type="ECO:0000313" key="4">
    <source>
        <dbReference type="Proteomes" id="UP001462961"/>
    </source>
</evidence>
<evidence type="ECO:0000313" key="1">
    <source>
        <dbReference type="EMBL" id="MEO1752917.1"/>
    </source>
</evidence>
<dbReference type="RefSeq" id="WP_107200527.1">
    <property type="nucleotide sequence ID" value="NZ_CP015959.1"/>
</dbReference>
<dbReference type="Proteomes" id="UP000509548">
    <property type="component" value="Chromosome 2"/>
</dbReference>
<organism evidence="2 3">
    <name type="scientific">Paraburkholderia caribensis</name>
    <dbReference type="NCBI Taxonomy" id="75105"/>
    <lineage>
        <taxon>Bacteria</taxon>
        <taxon>Pseudomonadati</taxon>
        <taxon>Pseudomonadota</taxon>
        <taxon>Betaproteobacteria</taxon>
        <taxon>Burkholderiales</taxon>
        <taxon>Burkholderiaceae</taxon>
        <taxon>Paraburkholderia</taxon>
    </lineage>
</organism>
<protein>
    <submittedName>
        <fullName evidence="2">Uncharacterized protein</fullName>
    </submittedName>
</protein>
<reference evidence="1 4" key="3">
    <citation type="submission" date="2024-01" db="EMBL/GenBank/DDBJ databases">
        <title>The diversity of rhizobia nodulating Mimosa spp. in eleven states of Brazil covering several biomes is determined by host plant, location, and edaphic factors.</title>
        <authorList>
            <person name="Rouws L."/>
            <person name="Barauna A."/>
            <person name="Beukes C."/>
            <person name="De Faria S.M."/>
            <person name="Gross E."/>
            <person name="Dos Reis Junior F.B."/>
            <person name="Simon M."/>
            <person name="Maluk M."/>
            <person name="Odee D.W."/>
            <person name="Kenicer G."/>
            <person name="Young J.P.W."/>
            <person name="Reis V.M."/>
            <person name="Zilli J."/>
            <person name="James E.K."/>
        </authorList>
    </citation>
    <scope>NUCLEOTIDE SEQUENCE [LARGE SCALE GENOMIC DNA]</scope>
    <source>
        <strain evidence="1 4">JHI1651</strain>
    </source>
</reference>
<dbReference type="EMBL" id="CP015959">
    <property type="protein sequence ID" value="QLB65570.1"/>
    <property type="molecule type" value="Genomic_DNA"/>
</dbReference>
<dbReference type="Proteomes" id="UP001462961">
    <property type="component" value="Unassembled WGS sequence"/>
</dbReference>
<gene>
    <name evidence="2" type="ORF">A9O66_24660</name>
    <name evidence="1" type="ORF">VOI32_03115</name>
</gene>
<dbReference type="AlphaFoldDB" id="A0A9Q6S6N4"/>